<evidence type="ECO:0000256" key="5">
    <source>
        <dbReference type="ARBA" id="ARBA00023002"/>
    </source>
</evidence>
<dbReference type="EMBL" id="KN847498">
    <property type="protein sequence ID" value="KIW12289.1"/>
    <property type="molecule type" value="Genomic_DNA"/>
</dbReference>
<evidence type="ECO:0000256" key="2">
    <source>
        <dbReference type="ARBA" id="ARBA00010139"/>
    </source>
</evidence>
<dbReference type="RefSeq" id="XP_016232505.1">
    <property type="nucleotide sequence ID" value="XM_016383882.1"/>
</dbReference>
<comment type="similarity">
    <text evidence="2">Belongs to the FAD-binding monooxygenase family.</text>
</comment>
<name>A0A0D2BM69_9EURO</name>
<keyword evidence="7" id="KW-1185">Reference proteome</keyword>
<dbReference type="HOGENOM" id="CLU_006937_6_1_1"/>
<proteinExistence type="inferred from homology"/>
<dbReference type="PANTHER" id="PTHR42877">
    <property type="entry name" value="L-ORNITHINE N(5)-MONOOXYGENASE-RELATED"/>
    <property type="match status" value="1"/>
</dbReference>
<reference evidence="6 7" key="1">
    <citation type="submission" date="2015-01" db="EMBL/GenBank/DDBJ databases">
        <title>The Genome Sequence of Exophiala spinifera CBS89968.</title>
        <authorList>
            <consortium name="The Broad Institute Genomics Platform"/>
            <person name="Cuomo C."/>
            <person name="de Hoog S."/>
            <person name="Gorbushina A."/>
            <person name="Stielow B."/>
            <person name="Teixiera M."/>
            <person name="Abouelleil A."/>
            <person name="Chapman S.B."/>
            <person name="Priest M."/>
            <person name="Young S.K."/>
            <person name="Wortman J."/>
            <person name="Nusbaum C."/>
            <person name="Birren B."/>
        </authorList>
    </citation>
    <scope>NUCLEOTIDE SEQUENCE [LARGE SCALE GENOMIC DNA]</scope>
    <source>
        <strain evidence="6 7">CBS 89968</strain>
    </source>
</reference>
<dbReference type="InterPro" id="IPR036188">
    <property type="entry name" value="FAD/NAD-bd_sf"/>
</dbReference>
<protein>
    <recommendedName>
        <fullName evidence="8">FAD/NAD(P)-binding domain-containing protein</fullName>
    </recommendedName>
</protein>
<sequence>MGSIQESGLLRYQSQDNTSPALPDLDSYKPSGFKIESRALDDSPTPRVSVIGAGLSGINAAILLPVKVPGIDLTIFEKNADVGGTWLENTYPGVRCDIPANVYQSTYTPNRKWSQEYAEGEEIREYWQATARKYNVYKYLKLRHKVHQAEWDSTDSQWKLLVEDLESGTTREERFDFLIAAIGIFNAWKLPDYPGRDEYEGHIRHTSNWDSTLDASGKTIAVIGNGASGIQVLPQLQKVARRIDHYARNPTWVLGSFGIEERSNDPVYFTEEQLKSFEDDATYYKFRTELESGFYRSFFRVFGNTNAHQKAKKDITERMAKLLESRPELLKKVTPDFPPFCRRPTPGPGYLEALTQDNVEYISTPIQRFTKTGIVTTDGVSRDVDAIICATGANTDFAPAFPIIANGIDLNKAWKPSGSYKSPSSYFGLAAPYFPNLFFTLGPNSFGLSGTLNHSVETAVTYIAKVLRKMTSQGIKTIVPSKAATDDFMEYVDSFFATTVLSENCKSWYIGGIPGQRIHGPWPGSSHHVTQVRLDPRWEDYEYTYKSRQRNRYAYFGGGFTKNDLDKESDMTPYLRQNPDDIDLREYHEKWYEYAYKPREAVVEQSSEKMKLKI</sequence>
<dbReference type="AlphaFoldDB" id="A0A0D2BM69"/>
<evidence type="ECO:0008006" key="8">
    <source>
        <dbReference type="Google" id="ProtNLM"/>
    </source>
</evidence>
<dbReference type="GO" id="GO:0050660">
    <property type="term" value="F:flavin adenine dinucleotide binding"/>
    <property type="evidence" value="ECO:0007669"/>
    <property type="project" value="InterPro"/>
</dbReference>
<dbReference type="PANTHER" id="PTHR42877:SF6">
    <property type="entry name" value="MONOOXYGENASE, PUTATIVE (AFU_ORTHOLOGUE AFUA_3G15050)-RELATED"/>
    <property type="match status" value="1"/>
</dbReference>
<evidence type="ECO:0000256" key="4">
    <source>
        <dbReference type="ARBA" id="ARBA00022827"/>
    </source>
</evidence>
<evidence type="ECO:0000313" key="7">
    <source>
        <dbReference type="Proteomes" id="UP000053328"/>
    </source>
</evidence>
<dbReference type="GeneID" id="27336649"/>
<evidence type="ECO:0000313" key="6">
    <source>
        <dbReference type="EMBL" id="KIW12289.1"/>
    </source>
</evidence>
<dbReference type="InterPro" id="IPR020946">
    <property type="entry name" value="Flavin_mOase-like"/>
</dbReference>
<gene>
    <name evidence="6" type="ORF">PV08_09566</name>
</gene>
<dbReference type="Gene3D" id="3.50.50.60">
    <property type="entry name" value="FAD/NAD(P)-binding domain"/>
    <property type="match status" value="2"/>
</dbReference>
<evidence type="ECO:0000256" key="3">
    <source>
        <dbReference type="ARBA" id="ARBA00022630"/>
    </source>
</evidence>
<evidence type="ECO:0000256" key="1">
    <source>
        <dbReference type="ARBA" id="ARBA00001974"/>
    </source>
</evidence>
<dbReference type="GO" id="GO:0050661">
    <property type="term" value="F:NADP binding"/>
    <property type="evidence" value="ECO:0007669"/>
    <property type="project" value="InterPro"/>
</dbReference>
<dbReference type="VEuPathDB" id="FungiDB:PV08_09566"/>
<dbReference type="InterPro" id="IPR051209">
    <property type="entry name" value="FAD-bind_Monooxygenase_sf"/>
</dbReference>
<keyword evidence="3" id="KW-0285">Flavoprotein</keyword>
<keyword evidence="5" id="KW-0560">Oxidoreductase</keyword>
<dbReference type="Pfam" id="PF00743">
    <property type="entry name" value="FMO-like"/>
    <property type="match status" value="1"/>
</dbReference>
<comment type="cofactor">
    <cofactor evidence="1">
        <name>FAD</name>
        <dbReference type="ChEBI" id="CHEBI:57692"/>
    </cofactor>
</comment>
<dbReference type="OrthoDB" id="74360at2759"/>
<organism evidence="6 7">
    <name type="scientific">Exophiala spinifera</name>
    <dbReference type="NCBI Taxonomy" id="91928"/>
    <lineage>
        <taxon>Eukaryota</taxon>
        <taxon>Fungi</taxon>
        <taxon>Dikarya</taxon>
        <taxon>Ascomycota</taxon>
        <taxon>Pezizomycotina</taxon>
        <taxon>Eurotiomycetes</taxon>
        <taxon>Chaetothyriomycetidae</taxon>
        <taxon>Chaetothyriales</taxon>
        <taxon>Herpotrichiellaceae</taxon>
        <taxon>Exophiala</taxon>
    </lineage>
</organism>
<keyword evidence="4" id="KW-0274">FAD</keyword>
<accession>A0A0D2BM69</accession>
<dbReference type="SUPFAM" id="SSF51905">
    <property type="entry name" value="FAD/NAD(P)-binding domain"/>
    <property type="match status" value="2"/>
</dbReference>
<dbReference type="GO" id="GO:0004499">
    <property type="term" value="F:N,N-dimethylaniline monooxygenase activity"/>
    <property type="evidence" value="ECO:0007669"/>
    <property type="project" value="InterPro"/>
</dbReference>
<dbReference type="Proteomes" id="UP000053328">
    <property type="component" value="Unassembled WGS sequence"/>
</dbReference>